<dbReference type="OrthoDB" id="9777975at2"/>
<dbReference type="SUPFAM" id="SSF53474">
    <property type="entry name" value="alpha/beta-Hydrolases"/>
    <property type="match status" value="1"/>
</dbReference>
<dbReference type="Proteomes" id="UP000249518">
    <property type="component" value="Unassembled WGS sequence"/>
</dbReference>
<reference evidence="2 3" key="1">
    <citation type="submission" date="2018-06" db="EMBL/GenBank/DDBJ databases">
        <title>Genomic Encyclopedia of Type Strains, Phase III (KMG-III): the genomes of soil and plant-associated and newly described type strains.</title>
        <authorList>
            <person name="Whitman W."/>
        </authorList>
    </citation>
    <scope>NUCLEOTIDE SEQUENCE [LARGE SCALE GENOMIC DNA]</scope>
    <source>
        <strain evidence="2 3">CGMCC 1.12504</strain>
    </source>
</reference>
<evidence type="ECO:0000313" key="2">
    <source>
        <dbReference type="EMBL" id="RAR48419.1"/>
    </source>
</evidence>
<organism evidence="2 3">
    <name type="scientific">Flavobacterium lacus</name>
    <dbReference type="NCBI Taxonomy" id="1353778"/>
    <lineage>
        <taxon>Bacteria</taxon>
        <taxon>Pseudomonadati</taxon>
        <taxon>Bacteroidota</taxon>
        <taxon>Flavobacteriia</taxon>
        <taxon>Flavobacteriales</taxon>
        <taxon>Flavobacteriaceae</taxon>
        <taxon>Flavobacterium</taxon>
    </lineage>
</organism>
<feature type="domain" description="Alpha/beta hydrolase fold-3" evidence="1">
    <location>
        <begin position="83"/>
        <end position="164"/>
    </location>
</feature>
<accession>A0A328WZU8</accession>
<dbReference type="InterPro" id="IPR013094">
    <property type="entry name" value="AB_hydrolase_3"/>
</dbReference>
<dbReference type="Gene3D" id="3.40.50.1820">
    <property type="entry name" value="alpha/beta hydrolase"/>
    <property type="match status" value="1"/>
</dbReference>
<evidence type="ECO:0000259" key="1">
    <source>
        <dbReference type="Pfam" id="PF07859"/>
    </source>
</evidence>
<name>A0A328WZU8_9FLAO</name>
<gene>
    <name evidence="2" type="ORF">B0I10_10527</name>
</gene>
<sequence>MHSYSDIKNEIMSLLLFVSLFLFSCGEDKEVITATTFRQTRTITYNGTSVDVVIYKPALNEADVLIVFHGTVPTDSAILTAANTTLDKFKGILDNTNMMIVSVAYPQENLLFGDNIVQAEAALLWVKNLASQELGITVNKIFLAGHSQGGYLVTRLNTMHQTNGVIANAPGPLNLVYRCELEENSQIQSSAVCTKLRNVYGTTDTNPNAYFQRSLLNFTAGFKSDILFIQGLSDSPIQLYSWPTFKQDVLSCSTCQQSEFIEINGGGHTSLFDSPSAKTAFNDFINSR</sequence>
<evidence type="ECO:0000313" key="3">
    <source>
        <dbReference type="Proteomes" id="UP000249518"/>
    </source>
</evidence>
<proteinExistence type="predicted"/>
<protein>
    <submittedName>
        <fullName evidence="2">Acetyl esterase/lipase</fullName>
    </submittedName>
</protein>
<dbReference type="Pfam" id="PF07859">
    <property type="entry name" value="Abhydrolase_3"/>
    <property type="match status" value="1"/>
</dbReference>
<keyword evidence="3" id="KW-1185">Reference proteome</keyword>
<dbReference type="GO" id="GO:0016787">
    <property type="term" value="F:hydrolase activity"/>
    <property type="evidence" value="ECO:0007669"/>
    <property type="project" value="InterPro"/>
</dbReference>
<dbReference type="EMBL" id="QLSV01000005">
    <property type="protein sequence ID" value="RAR48419.1"/>
    <property type="molecule type" value="Genomic_DNA"/>
</dbReference>
<dbReference type="InterPro" id="IPR029058">
    <property type="entry name" value="AB_hydrolase_fold"/>
</dbReference>
<dbReference type="AlphaFoldDB" id="A0A328WZU8"/>
<comment type="caution">
    <text evidence="2">The sequence shown here is derived from an EMBL/GenBank/DDBJ whole genome shotgun (WGS) entry which is preliminary data.</text>
</comment>